<dbReference type="InterPro" id="IPR012338">
    <property type="entry name" value="Beta-lactam/transpept-like"/>
</dbReference>
<comment type="subcellular location">
    <subcellularLocation>
        <location evidence="1">Membrane</location>
    </subcellularLocation>
</comment>
<reference evidence="5" key="1">
    <citation type="journal article" date="2020" name="mSystems">
        <title>Genome- and Community-Level Interaction Insights into Carbon Utilization and Element Cycling Functions of Hydrothermarchaeota in Hydrothermal Sediment.</title>
        <authorList>
            <person name="Zhou Z."/>
            <person name="Liu Y."/>
            <person name="Xu W."/>
            <person name="Pan J."/>
            <person name="Luo Z.H."/>
            <person name="Li M."/>
        </authorList>
    </citation>
    <scope>NUCLEOTIDE SEQUENCE [LARGE SCALE GENOMIC DNA]</scope>
    <source>
        <strain evidence="5">SpSt-381</strain>
    </source>
</reference>
<protein>
    <submittedName>
        <fullName evidence="5">PASTA domain-containing protein</fullName>
    </submittedName>
</protein>
<dbReference type="AlphaFoldDB" id="A0A832I2P1"/>
<dbReference type="InterPro" id="IPR005311">
    <property type="entry name" value="PBP_dimer"/>
</dbReference>
<keyword evidence="2 3" id="KW-0472">Membrane</keyword>
<evidence type="ECO:0000256" key="3">
    <source>
        <dbReference type="SAM" id="Phobius"/>
    </source>
</evidence>
<evidence type="ECO:0000256" key="1">
    <source>
        <dbReference type="ARBA" id="ARBA00004370"/>
    </source>
</evidence>
<gene>
    <name evidence="5" type="ORF">ENR23_02055</name>
</gene>
<dbReference type="SUPFAM" id="SSF56519">
    <property type="entry name" value="Penicillin binding protein dimerisation domain"/>
    <property type="match status" value="1"/>
</dbReference>
<feature type="domain" description="PASTA" evidence="4">
    <location>
        <begin position="569"/>
        <end position="629"/>
    </location>
</feature>
<dbReference type="Gene3D" id="3.30.450.330">
    <property type="match status" value="1"/>
</dbReference>
<evidence type="ECO:0000259" key="4">
    <source>
        <dbReference type="PROSITE" id="PS51178"/>
    </source>
</evidence>
<evidence type="ECO:0000256" key="2">
    <source>
        <dbReference type="ARBA" id="ARBA00023136"/>
    </source>
</evidence>
<dbReference type="Gene3D" id="3.40.710.10">
    <property type="entry name" value="DD-peptidase/beta-lactamase superfamily"/>
    <property type="match status" value="1"/>
</dbReference>
<dbReference type="InterPro" id="IPR001460">
    <property type="entry name" value="PCN-bd_Tpept"/>
</dbReference>
<dbReference type="Pfam" id="PF00905">
    <property type="entry name" value="Transpeptidase"/>
    <property type="match status" value="1"/>
</dbReference>
<dbReference type="Gene3D" id="3.90.1310.10">
    <property type="entry name" value="Penicillin-binding protein 2a (Domain 2)"/>
    <property type="match status" value="1"/>
</dbReference>
<dbReference type="GO" id="GO:0071555">
    <property type="term" value="P:cell wall organization"/>
    <property type="evidence" value="ECO:0007669"/>
    <property type="project" value="TreeGrafter"/>
</dbReference>
<dbReference type="GO" id="GO:0008658">
    <property type="term" value="F:penicillin binding"/>
    <property type="evidence" value="ECO:0007669"/>
    <property type="project" value="InterPro"/>
</dbReference>
<dbReference type="SUPFAM" id="SSF56601">
    <property type="entry name" value="beta-lactamase/transpeptidase-like"/>
    <property type="match status" value="1"/>
</dbReference>
<dbReference type="Gene3D" id="3.30.10.20">
    <property type="match status" value="1"/>
</dbReference>
<feature type="transmembrane region" description="Helical" evidence="3">
    <location>
        <begin position="12"/>
        <end position="33"/>
    </location>
</feature>
<dbReference type="InterPro" id="IPR036138">
    <property type="entry name" value="PBP_dimer_sf"/>
</dbReference>
<keyword evidence="3" id="KW-1133">Transmembrane helix</keyword>
<proteinExistence type="predicted"/>
<dbReference type="InterPro" id="IPR050515">
    <property type="entry name" value="Beta-lactam/transpept"/>
</dbReference>
<dbReference type="PANTHER" id="PTHR30627">
    <property type="entry name" value="PEPTIDOGLYCAN D,D-TRANSPEPTIDASE"/>
    <property type="match status" value="1"/>
</dbReference>
<dbReference type="GO" id="GO:0005886">
    <property type="term" value="C:plasma membrane"/>
    <property type="evidence" value="ECO:0007669"/>
    <property type="project" value="TreeGrafter"/>
</dbReference>
<dbReference type="SMART" id="SM00740">
    <property type="entry name" value="PASTA"/>
    <property type="match status" value="1"/>
</dbReference>
<dbReference type="InterPro" id="IPR005543">
    <property type="entry name" value="PASTA_dom"/>
</dbReference>
<dbReference type="SUPFAM" id="SSF54184">
    <property type="entry name" value="Penicillin-binding protein 2x (pbp-2x), c-terminal domain"/>
    <property type="match status" value="1"/>
</dbReference>
<organism evidence="5">
    <name type="scientific">Eiseniibacteriota bacterium</name>
    <dbReference type="NCBI Taxonomy" id="2212470"/>
    <lineage>
        <taxon>Bacteria</taxon>
        <taxon>Candidatus Eiseniibacteriota</taxon>
    </lineage>
</organism>
<dbReference type="Pfam" id="PF03717">
    <property type="entry name" value="PBP_dimer"/>
    <property type="match status" value="1"/>
</dbReference>
<dbReference type="EMBL" id="DSQF01000003">
    <property type="protein sequence ID" value="HGZ42205.1"/>
    <property type="molecule type" value="Genomic_DNA"/>
</dbReference>
<name>A0A832I2P1_UNCEI</name>
<evidence type="ECO:0000313" key="5">
    <source>
        <dbReference type="EMBL" id="HGZ42205.1"/>
    </source>
</evidence>
<sequence length="710" mass="76487">MTLAHTDMRKSRVLVAAAGLFVGLALIWVRVGWLSLVRHAHFAERAANSQEMRVLVRPVRGDLLDRHGRPLARDLVTYEVTASPRDMPDPRATARTLARLLERDARSLMREFAERRRHVVVARRVPPEVGQAILDARLPAVRLAAETRRDYTLGEAAQEILGRTNLDHTGVEGLELQLDEALRGRPGWTTRFRDGRGRTVTLPRGLERRPEDGADAVLTLDADLQAILDTHLRRAVDTLDAVRGFALFLDPRTGEILASANAPHLGPGEARNWSFTDQYEPGSTYKIVAAAAALEEGLATPDRVFEAAESGRALVAPGCVLVDTHEGAAFSFRDAIRWSSNIVLGRLGLALGDERLYRWSTAFGFGTLTGIAFPGEVAGTLRSPAKWSARSAPTIAIGHEVAVTPLQLALAYAAVANGGVLMQPMLVREVREPSGAVRRTRPQAVRRVFSERTARVLAEMLQAVVDSGTARPARVAGLRIAGKTGTADKYDAATGTYGHRMYVASFVGFAPADDPRLVGVVVIDEPRGRRYFGGEVAAPVFREVMRDLQRLPRGPFAPEVRTVAARPPAPAPVTVPDVRLLPPRAAERVLGDVGLRARAVGAGARVLDQSPAAGAAVERGTGVTVWLEAPRDSAWAVAPALEGLALREALRRLGPLAATVRVAGRGVVVRQAPAPGARLPASREVRLWCEPRPLARAAAGSDAVVAQVRP</sequence>
<dbReference type="PANTHER" id="PTHR30627:SF1">
    <property type="entry name" value="PEPTIDOGLYCAN D,D-TRANSPEPTIDASE FTSI"/>
    <property type="match status" value="1"/>
</dbReference>
<comment type="caution">
    <text evidence="5">The sequence shown here is derived from an EMBL/GenBank/DDBJ whole genome shotgun (WGS) entry which is preliminary data.</text>
</comment>
<keyword evidence="3" id="KW-0812">Transmembrane</keyword>
<accession>A0A832I2P1</accession>
<dbReference type="Pfam" id="PF03793">
    <property type="entry name" value="PASTA"/>
    <property type="match status" value="1"/>
</dbReference>
<dbReference type="CDD" id="cd06577">
    <property type="entry name" value="PASTA_pknB"/>
    <property type="match status" value="1"/>
</dbReference>
<dbReference type="PROSITE" id="PS51178">
    <property type="entry name" value="PASTA"/>
    <property type="match status" value="1"/>
</dbReference>